<dbReference type="PROSITE" id="PS00622">
    <property type="entry name" value="HTH_LUXR_1"/>
    <property type="match status" value="1"/>
</dbReference>
<dbReference type="Proteomes" id="UP000886047">
    <property type="component" value="Unassembled WGS sequence"/>
</dbReference>
<dbReference type="GO" id="GO:0003677">
    <property type="term" value="F:DNA binding"/>
    <property type="evidence" value="ECO:0007669"/>
    <property type="project" value="UniProtKB-KW"/>
</dbReference>
<keyword evidence="2" id="KW-0238">DNA-binding</keyword>
<dbReference type="InterPro" id="IPR001789">
    <property type="entry name" value="Sig_transdc_resp-reg_receiver"/>
</dbReference>
<dbReference type="PANTHER" id="PTHR43214:SF43">
    <property type="entry name" value="TWO-COMPONENT RESPONSE REGULATOR"/>
    <property type="match status" value="1"/>
</dbReference>
<keyword evidence="1 3" id="KW-0597">Phosphoprotein</keyword>
<dbReference type="InterPro" id="IPR039420">
    <property type="entry name" value="WalR-like"/>
</dbReference>
<protein>
    <submittedName>
        <fullName evidence="6">Response regulator transcription factor</fullName>
    </submittedName>
</protein>
<dbReference type="InterPro" id="IPR016032">
    <property type="entry name" value="Sig_transdc_resp-reg_C-effctor"/>
</dbReference>
<dbReference type="Gene3D" id="3.40.50.2300">
    <property type="match status" value="1"/>
</dbReference>
<dbReference type="SMART" id="SM00421">
    <property type="entry name" value="HTH_LUXR"/>
    <property type="match status" value="1"/>
</dbReference>
<dbReference type="GO" id="GO:0006355">
    <property type="term" value="P:regulation of DNA-templated transcription"/>
    <property type="evidence" value="ECO:0007669"/>
    <property type="project" value="InterPro"/>
</dbReference>
<dbReference type="SUPFAM" id="SSF52172">
    <property type="entry name" value="CheY-like"/>
    <property type="match status" value="1"/>
</dbReference>
<dbReference type="InterPro" id="IPR000792">
    <property type="entry name" value="Tscrpt_reg_LuxR_C"/>
</dbReference>
<dbReference type="PRINTS" id="PR00038">
    <property type="entry name" value="HTHLUXR"/>
</dbReference>
<feature type="domain" description="HTH luxR-type" evidence="4">
    <location>
        <begin position="145"/>
        <end position="206"/>
    </location>
</feature>
<dbReference type="InterPro" id="IPR011006">
    <property type="entry name" value="CheY-like_superfamily"/>
</dbReference>
<dbReference type="CDD" id="cd06170">
    <property type="entry name" value="LuxR_C_like"/>
    <property type="match status" value="1"/>
</dbReference>
<reference evidence="6" key="1">
    <citation type="journal article" date="2020" name="mSystems">
        <title>Genome- and Community-Level Interaction Insights into Carbon Utilization and Element Cycling Functions of Hydrothermarchaeota in Hydrothermal Sediment.</title>
        <authorList>
            <person name="Zhou Z."/>
            <person name="Liu Y."/>
            <person name="Xu W."/>
            <person name="Pan J."/>
            <person name="Luo Z.H."/>
            <person name="Li M."/>
        </authorList>
    </citation>
    <scope>NUCLEOTIDE SEQUENCE [LARGE SCALE GENOMIC DNA]</scope>
    <source>
        <strain evidence="6">SpSt-1217</strain>
    </source>
</reference>
<evidence type="ECO:0000256" key="1">
    <source>
        <dbReference type="ARBA" id="ARBA00022553"/>
    </source>
</evidence>
<name>A0A831LZR8_9BACT</name>
<dbReference type="PROSITE" id="PS50110">
    <property type="entry name" value="RESPONSE_REGULATORY"/>
    <property type="match status" value="1"/>
</dbReference>
<evidence type="ECO:0000256" key="2">
    <source>
        <dbReference type="ARBA" id="ARBA00023125"/>
    </source>
</evidence>
<dbReference type="SUPFAM" id="SSF46894">
    <property type="entry name" value="C-terminal effector domain of the bipartite response regulators"/>
    <property type="match status" value="1"/>
</dbReference>
<accession>A0A831LZR8</accession>
<gene>
    <name evidence="6" type="ORF">ENN90_14150</name>
</gene>
<organism evidence="6">
    <name type="scientific">Mariniphaga anaerophila</name>
    <dbReference type="NCBI Taxonomy" id="1484053"/>
    <lineage>
        <taxon>Bacteria</taxon>
        <taxon>Pseudomonadati</taxon>
        <taxon>Bacteroidota</taxon>
        <taxon>Bacteroidia</taxon>
        <taxon>Marinilabiliales</taxon>
        <taxon>Prolixibacteraceae</taxon>
        <taxon>Mariniphaga</taxon>
    </lineage>
</organism>
<proteinExistence type="predicted"/>
<dbReference type="PROSITE" id="PS50043">
    <property type="entry name" value="HTH_LUXR_2"/>
    <property type="match status" value="1"/>
</dbReference>
<dbReference type="Pfam" id="PF00196">
    <property type="entry name" value="GerE"/>
    <property type="match status" value="1"/>
</dbReference>
<dbReference type="AlphaFoldDB" id="A0A831LZR8"/>
<dbReference type="SMART" id="SM00448">
    <property type="entry name" value="REC"/>
    <property type="match status" value="1"/>
</dbReference>
<comment type="caution">
    <text evidence="6">The sequence shown here is derived from an EMBL/GenBank/DDBJ whole genome shotgun (WGS) entry which is preliminary data.</text>
</comment>
<evidence type="ECO:0000259" key="4">
    <source>
        <dbReference type="PROSITE" id="PS50043"/>
    </source>
</evidence>
<dbReference type="Pfam" id="PF00072">
    <property type="entry name" value="Response_reg"/>
    <property type="match status" value="1"/>
</dbReference>
<evidence type="ECO:0000256" key="3">
    <source>
        <dbReference type="PROSITE-ProRule" id="PRU00169"/>
    </source>
</evidence>
<evidence type="ECO:0000259" key="5">
    <source>
        <dbReference type="PROSITE" id="PS50110"/>
    </source>
</evidence>
<sequence>MDIYIVDDHALFRQGLKLLLGSLDSIGKIYEANNGKEFIEGLKNNPADIALVDIEMPVMNGIEAAKRAREIQPSIKILALSMYSDKNYYLSMIDAGACGFLLKNSNFDEVEKAIIDVCNDKSYISIEILNEILKYPDKASFNVFDSELTERETEVLLLICKGLTNTEIADRLVVSKRTIDKHRENLLQKTQSKNTVNLVIYAIKNGLMQI</sequence>
<feature type="domain" description="Response regulatory" evidence="5">
    <location>
        <begin position="2"/>
        <end position="118"/>
    </location>
</feature>
<dbReference type="EMBL" id="DSDK01000794">
    <property type="protein sequence ID" value="HDR52736.1"/>
    <property type="molecule type" value="Genomic_DNA"/>
</dbReference>
<evidence type="ECO:0000313" key="6">
    <source>
        <dbReference type="EMBL" id="HDR52736.1"/>
    </source>
</evidence>
<dbReference type="PANTHER" id="PTHR43214">
    <property type="entry name" value="TWO-COMPONENT RESPONSE REGULATOR"/>
    <property type="match status" value="1"/>
</dbReference>
<dbReference type="GO" id="GO:0000160">
    <property type="term" value="P:phosphorelay signal transduction system"/>
    <property type="evidence" value="ECO:0007669"/>
    <property type="project" value="InterPro"/>
</dbReference>
<dbReference type="CDD" id="cd17535">
    <property type="entry name" value="REC_NarL-like"/>
    <property type="match status" value="1"/>
</dbReference>
<feature type="modified residue" description="4-aspartylphosphate" evidence="3">
    <location>
        <position position="53"/>
    </location>
</feature>
<dbReference type="InterPro" id="IPR058245">
    <property type="entry name" value="NreC/VraR/RcsB-like_REC"/>
</dbReference>